<feature type="region of interest" description="Disordered" evidence="1">
    <location>
        <begin position="335"/>
        <end position="363"/>
    </location>
</feature>
<name>A0AA88Y0A7_PINIB</name>
<dbReference type="AlphaFoldDB" id="A0AA88Y0A7"/>
<feature type="non-terminal residue" evidence="2">
    <location>
        <position position="1"/>
    </location>
</feature>
<dbReference type="InterPro" id="IPR027417">
    <property type="entry name" value="P-loop_NTPase"/>
</dbReference>
<comment type="caution">
    <text evidence="2">The sequence shown here is derived from an EMBL/GenBank/DDBJ whole genome shotgun (WGS) entry which is preliminary data.</text>
</comment>
<dbReference type="SUPFAM" id="SSF48371">
    <property type="entry name" value="ARM repeat"/>
    <property type="match status" value="1"/>
</dbReference>
<evidence type="ECO:0000313" key="2">
    <source>
        <dbReference type="EMBL" id="KAK3095288.1"/>
    </source>
</evidence>
<organism evidence="2 3">
    <name type="scientific">Pinctada imbricata</name>
    <name type="common">Atlantic pearl-oyster</name>
    <name type="synonym">Pinctada martensii</name>
    <dbReference type="NCBI Taxonomy" id="66713"/>
    <lineage>
        <taxon>Eukaryota</taxon>
        <taxon>Metazoa</taxon>
        <taxon>Spiralia</taxon>
        <taxon>Lophotrochozoa</taxon>
        <taxon>Mollusca</taxon>
        <taxon>Bivalvia</taxon>
        <taxon>Autobranchia</taxon>
        <taxon>Pteriomorphia</taxon>
        <taxon>Pterioida</taxon>
        <taxon>Pterioidea</taxon>
        <taxon>Pteriidae</taxon>
        <taxon>Pinctada</taxon>
    </lineage>
</organism>
<evidence type="ECO:0000256" key="1">
    <source>
        <dbReference type="SAM" id="MobiDB-lite"/>
    </source>
</evidence>
<evidence type="ECO:0000313" key="3">
    <source>
        <dbReference type="Proteomes" id="UP001186944"/>
    </source>
</evidence>
<dbReference type="Gene3D" id="3.40.50.300">
    <property type="entry name" value="P-loop containing nucleotide triphosphate hydrolases"/>
    <property type="match status" value="1"/>
</dbReference>
<dbReference type="Proteomes" id="UP001186944">
    <property type="component" value="Unassembled WGS sequence"/>
</dbReference>
<sequence length="887" mass="103269">SQTVLLKIFLYFLSSRYVALLCNLYTRELEKENITTVSDETIQEASVSDDVSDGVMIIYILRRLIWRLAYASSRFSLEVTRFDFVRQITKDARSLLDTKESNWMDGNYLLYYTLDCIQQFAKSPCKRDVFYEAGTYDFLVYLRSKDITNKVKMASLLTMSHIVKENDIENLSVDEDFMKYFMSICTKSVENTAHNARICNRTPYIIEVSEIFDALCKICRLEQVRNIVLQKNIAFHLRRVSEGDDMNEIRLALRLIEMIGNSPAGRKLFQDETDTAIIFRVKELRNSKDKEVSLLAEKVTELLKKRDDQEDAPGNKMASAIKRWESNRKDKSRKLEEFFPSNSEAKGEEDKHKDIKEETRKDFYENDIPKRQSQRNKRMEEIFGIESILDLPKDFAFVTIYDFAGGDIYYATHHTYLSPYAVYVIVLDLSESNADLESMKEKARFWFRSILTYGTLRENDGMLTCPPVIFVGTHKDRVLVGESDEVKGEYARKQFHSVIDVPAMVGMNKDFIIGTFFVDNTDANDSTFQSIKEAIVDGAKQQKYWNDEVPIKWIACEREAYFLRKKNECLVSVQSFKDHLQEIGLTFCHEEEFFEIVRYLHHMGHVIFPQFCSDAIKDMILIDPHRLVNVFKRLVGHVLSLPENESHKILLNHQAKMKEAYTRDQVQKLCGSEQEASLLIAFMEELNLFARIREDETILLPGLLKEQNLTLFHENSFPMNDISKSSTLCFVFGDNFIPDILFDKLIAACVSKWNVLHLNGRHLIKKRKGVFQLEGQWNLMLVCHDSAVQMLLYKFIDGTESIPCDLGKEVRLHVKKTIEKILQTSLQNNIHPQEYIQCQILESEMATWVKVSDLFKYQRMRCCIGRDSGPHTLTSDHLRHWYPMVSH</sequence>
<protein>
    <submittedName>
        <fullName evidence="2">Uncharacterized protein</fullName>
    </submittedName>
</protein>
<proteinExistence type="predicted"/>
<dbReference type="InterPro" id="IPR016024">
    <property type="entry name" value="ARM-type_fold"/>
</dbReference>
<gene>
    <name evidence="2" type="ORF">FSP39_012816</name>
</gene>
<accession>A0AA88Y0A7</accession>
<dbReference type="EMBL" id="VSWD01000008">
    <property type="protein sequence ID" value="KAK3095288.1"/>
    <property type="molecule type" value="Genomic_DNA"/>
</dbReference>
<reference evidence="2" key="1">
    <citation type="submission" date="2019-08" db="EMBL/GenBank/DDBJ databases">
        <title>The improved chromosome-level genome for the pearl oyster Pinctada fucata martensii using PacBio sequencing and Hi-C.</title>
        <authorList>
            <person name="Zheng Z."/>
        </authorList>
    </citation>
    <scope>NUCLEOTIDE SEQUENCE</scope>
    <source>
        <strain evidence="2">ZZ-2019</strain>
        <tissue evidence="2">Adductor muscle</tissue>
    </source>
</reference>
<feature type="compositionally biased region" description="Basic and acidic residues" evidence="1">
    <location>
        <begin position="345"/>
        <end position="363"/>
    </location>
</feature>
<keyword evidence="3" id="KW-1185">Reference proteome</keyword>